<evidence type="ECO:0000313" key="7">
    <source>
        <dbReference type="WBParaSite" id="sdigi.contig245.g6624.t1"/>
    </source>
</evidence>
<keyword evidence="4" id="KW-0648">Protein biosynthesis</keyword>
<dbReference type="PANTHER" id="PTHR12944">
    <property type="entry name" value="SOLUBLE LIVER ANTIGEN/LIVER PANCREAS ANTIGEN"/>
    <property type="match status" value="1"/>
</dbReference>
<comment type="cofactor">
    <cofactor evidence="1">
        <name>pyridoxal 5'-phosphate</name>
        <dbReference type="ChEBI" id="CHEBI:597326"/>
    </cofactor>
</comment>
<dbReference type="AlphaFoldDB" id="A0A915PR19"/>
<dbReference type="WBParaSite" id="sdigi.contig245.g6624.t1">
    <property type="protein sequence ID" value="sdigi.contig245.g6624.t1"/>
    <property type="gene ID" value="sdigi.contig245.g6624"/>
</dbReference>
<dbReference type="InterPro" id="IPR015422">
    <property type="entry name" value="PyrdxlP-dep_Trfase_small"/>
</dbReference>
<evidence type="ECO:0000256" key="2">
    <source>
        <dbReference type="ARBA" id="ARBA00022679"/>
    </source>
</evidence>
<dbReference type="PANTHER" id="PTHR12944:SF2">
    <property type="entry name" value="O-PHOSPHOSERYL-TRNA(SEC) SELENIUM TRANSFERASE"/>
    <property type="match status" value="1"/>
</dbReference>
<proteinExistence type="predicted"/>
<evidence type="ECO:0000256" key="1">
    <source>
        <dbReference type="ARBA" id="ARBA00001933"/>
    </source>
</evidence>
<dbReference type="GO" id="GO:0001514">
    <property type="term" value="P:selenocysteine incorporation"/>
    <property type="evidence" value="ECO:0007669"/>
    <property type="project" value="TreeGrafter"/>
</dbReference>
<dbReference type="Pfam" id="PF05889">
    <property type="entry name" value="SepSecS"/>
    <property type="match status" value="1"/>
</dbReference>
<organism evidence="6 7">
    <name type="scientific">Setaria digitata</name>
    <dbReference type="NCBI Taxonomy" id="48799"/>
    <lineage>
        <taxon>Eukaryota</taxon>
        <taxon>Metazoa</taxon>
        <taxon>Ecdysozoa</taxon>
        <taxon>Nematoda</taxon>
        <taxon>Chromadorea</taxon>
        <taxon>Rhabditida</taxon>
        <taxon>Spirurina</taxon>
        <taxon>Spiruromorpha</taxon>
        <taxon>Filarioidea</taxon>
        <taxon>Setariidae</taxon>
        <taxon>Setaria</taxon>
    </lineage>
</organism>
<dbReference type="GO" id="GO:0001717">
    <property type="term" value="P:conversion of seryl-tRNAsec to selenocys-tRNAsec"/>
    <property type="evidence" value="ECO:0007669"/>
    <property type="project" value="InterPro"/>
</dbReference>
<evidence type="ECO:0000256" key="3">
    <source>
        <dbReference type="ARBA" id="ARBA00022898"/>
    </source>
</evidence>
<dbReference type="Proteomes" id="UP000887581">
    <property type="component" value="Unplaced"/>
</dbReference>
<accession>A0A915PR19</accession>
<dbReference type="SUPFAM" id="SSF53383">
    <property type="entry name" value="PLP-dependent transferases"/>
    <property type="match status" value="1"/>
</dbReference>
<keyword evidence="5" id="KW-0711">Selenium</keyword>
<dbReference type="GO" id="GO:0000049">
    <property type="term" value="F:tRNA binding"/>
    <property type="evidence" value="ECO:0007669"/>
    <property type="project" value="TreeGrafter"/>
</dbReference>
<protein>
    <submittedName>
        <fullName evidence="7">O-phosphoseryl-tRNA(Sec) selenium transferase</fullName>
    </submittedName>
</protein>
<dbReference type="GO" id="GO:0098621">
    <property type="term" value="F:O-phosphoseryl-tRNA(Sec) selenium transferase activity"/>
    <property type="evidence" value="ECO:0007669"/>
    <property type="project" value="InterPro"/>
</dbReference>
<keyword evidence="2" id="KW-0808">Transferase</keyword>
<dbReference type="InterPro" id="IPR015424">
    <property type="entry name" value="PyrdxlP-dep_Trfase"/>
</dbReference>
<dbReference type="InterPro" id="IPR019872">
    <property type="entry name" value="Sec-tRNA_Se_transferase"/>
</dbReference>
<reference evidence="7" key="1">
    <citation type="submission" date="2022-11" db="UniProtKB">
        <authorList>
            <consortium name="WormBaseParasite"/>
        </authorList>
    </citation>
    <scope>IDENTIFICATION</scope>
</reference>
<keyword evidence="6" id="KW-1185">Reference proteome</keyword>
<evidence type="ECO:0000256" key="4">
    <source>
        <dbReference type="ARBA" id="ARBA00022917"/>
    </source>
</evidence>
<evidence type="ECO:0000313" key="6">
    <source>
        <dbReference type="Proteomes" id="UP000887581"/>
    </source>
</evidence>
<keyword evidence="3" id="KW-0663">Pyridoxal phosphate</keyword>
<dbReference type="InterPro" id="IPR008829">
    <property type="entry name" value="SepSecS/SepCysS"/>
</dbReference>
<evidence type="ECO:0000256" key="5">
    <source>
        <dbReference type="ARBA" id="ARBA00023266"/>
    </source>
</evidence>
<dbReference type="Gene3D" id="3.90.1150.10">
    <property type="entry name" value="Aspartate Aminotransferase, domain 1"/>
    <property type="match status" value="1"/>
</dbReference>
<name>A0A915PR19_9BILA</name>
<sequence length="128" mass="14064">MDVKTNRISLAITLKDWTSQQQNAFGAQLFSRGITGARTVPNGLSKTIDGYEFPNFGSHSSRQHDGYLNVACAIGMTAREIEELVKILEDETPKWAFSTSKGAHSNGKVLYNTSMIISRCINLLIVVA</sequence>